<evidence type="ECO:0000313" key="2">
    <source>
        <dbReference type="EMBL" id="CAD5217621.1"/>
    </source>
</evidence>
<keyword evidence="3" id="KW-1185">Reference proteome</keyword>
<evidence type="ECO:0000256" key="1">
    <source>
        <dbReference type="SAM" id="MobiDB-lite"/>
    </source>
</evidence>
<dbReference type="Proteomes" id="UP000783686">
    <property type="component" value="Unassembled WGS sequence"/>
</dbReference>
<dbReference type="EMBL" id="CAJFDH010000003">
    <property type="protein sequence ID" value="CAD5217621.1"/>
    <property type="molecule type" value="Genomic_DNA"/>
</dbReference>
<dbReference type="AlphaFoldDB" id="A0A811KQN8"/>
<protein>
    <submittedName>
        <fullName evidence="2">Uncharacterized protein</fullName>
    </submittedName>
</protein>
<feature type="region of interest" description="Disordered" evidence="1">
    <location>
        <begin position="1"/>
        <end position="23"/>
    </location>
</feature>
<feature type="compositionally biased region" description="Basic residues" evidence="1">
    <location>
        <begin position="61"/>
        <end position="72"/>
    </location>
</feature>
<dbReference type="Proteomes" id="UP000614601">
    <property type="component" value="Unassembled WGS sequence"/>
</dbReference>
<evidence type="ECO:0000313" key="3">
    <source>
        <dbReference type="Proteomes" id="UP000614601"/>
    </source>
</evidence>
<dbReference type="EMBL" id="CAJFCW020000003">
    <property type="protein sequence ID" value="CAG9108147.1"/>
    <property type="molecule type" value="Genomic_DNA"/>
</dbReference>
<name>A0A811KQN8_9BILA</name>
<comment type="caution">
    <text evidence="2">The sequence shown here is derived from an EMBL/GenBank/DDBJ whole genome shotgun (WGS) entry which is preliminary data.</text>
</comment>
<feature type="compositionally biased region" description="Basic residues" evidence="1">
    <location>
        <begin position="136"/>
        <end position="166"/>
    </location>
</feature>
<accession>A0A811KQN8</accession>
<organism evidence="2 3">
    <name type="scientific">Bursaphelenchus okinawaensis</name>
    <dbReference type="NCBI Taxonomy" id="465554"/>
    <lineage>
        <taxon>Eukaryota</taxon>
        <taxon>Metazoa</taxon>
        <taxon>Ecdysozoa</taxon>
        <taxon>Nematoda</taxon>
        <taxon>Chromadorea</taxon>
        <taxon>Rhabditida</taxon>
        <taxon>Tylenchina</taxon>
        <taxon>Tylenchomorpha</taxon>
        <taxon>Aphelenchoidea</taxon>
        <taxon>Aphelenchoididae</taxon>
        <taxon>Bursaphelenchus</taxon>
    </lineage>
</organism>
<reference evidence="2" key="1">
    <citation type="submission" date="2020-09" db="EMBL/GenBank/DDBJ databases">
        <authorList>
            <person name="Kikuchi T."/>
        </authorList>
    </citation>
    <scope>NUCLEOTIDE SEQUENCE</scope>
    <source>
        <strain evidence="2">SH1</strain>
    </source>
</reference>
<gene>
    <name evidence="2" type="ORF">BOKJ2_LOCUS7179</name>
</gene>
<sequence>MPCDKDKAKSKALTKEKEEEGYDERLVTGVQFQAHFDPPEAKGRQKFGLKVVTASKEPQKRCKCHRKAKRNKTKSDSKADSPPRSCSVRTAKAKNDSSPASAHRAIALGRRVPTQASSVKTARDMDDLSDVVIHPKVSKKKKKSKAKSKEKKEKEKKKRRRVRRRGISPESIPPSEKTAEPDYIQLATTSMKPTKTNFNYTKNLVRLLSERSTGTAQSPGTTTEELTRDKLRRKDETQFPTVDKRKDYGTFTTSPVQVENEDNAVTARETYNLPSQHGSSFREKEVMQLPSPANDQIPKELGPTDKRLLDENTVCVNVLIIKKGYPNNAKKPAYFYIRNRFVPHDRSLFRCINDAVKCAGFSVKENELVWRTDNAKKPLESYQRLRLSRNQNPLWGYAIDNENKVDIICDFIHMDKIQDVPYSNLFDYQNALILWMHVGK</sequence>
<feature type="region of interest" description="Disordered" evidence="1">
    <location>
        <begin position="51"/>
        <end position="182"/>
    </location>
</feature>
<proteinExistence type="predicted"/>